<dbReference type="GO" id="GO:0000155">
    <property type="term" value="F:phosphorelay sensor kinase activity"/>
    <property type="evidence" value="ECO:0007669"/>
    <property type="project" value="InterPro"/>
</dbReference>
<dbReference type="RefSeq" id="WP_110131437.1">
    <property type="nucleotide sequence ID" value="NZ_QHJQ01000007.1"/>
</dbReference>
<evidence type="ECO:0000313" key="11">
    <source>
        <dbReference type="Proteomes" id="UP000247099"/>
    </source>
</evidence>
<evidence type="ECO:0000256" key="5">
    <source>
        <dbReference type="SAM" id="MobiDB-lite"/>
    </source>
</evidence>
<dbReference type="Gene3D" id="3.40.50.2300">
    <property type="match status" value="2"/>
</dbReference>
<protein>
    <recommendedName>
        <fullName evidence="2">histidine kinase</fullName>
        <ecNumber evidence="2">2.7.13.3</ecNumber>
    </recommendedName>
</protein>
<dbReference type="InterPro" id="IPR011006">
    <property type="entry name" value="CheY-like_superfamily"/>
</dbReference>
<dbReference type="Pfam" id="PF08448">
    <property type="entry name" value="PAS_4"/>
    <property type="match status" value="1"/>
</dbReference>
<feature type="compositionally biased region" description="Basic and acidic residues" evidence="5">
    <location>
        <begin position="625"/>
        <end position="635"/>
    </location>
</feature>
<dbReference type="Gene3D" id="3.30.450.20">
    <property type="entry name" value="PAS domain"/>
    <property type="match status" value="3"/>
</dbReference>
<comment type="catalytic activity">
    <reaction evidence="1">
        <text>ATP + protein L-histidine = ADP + protein N-phospho-L-histidine.</text>
        <dbReference type="EC" id="2.7.13.3"/>
    </reaction>
</comment>
<sequence length="762" mass="83556">MAIPTSSKIRILLFEDNLADANLVSEYLELAKLDYEMVVAKRLNEGLEKVRSEKFEVILLDLSLPDSKGIATLKTVQDSARDAVIIILTGSEDEALSSAALQAGAQDYLFKDKLNGEVLRRSIRYAIERTNLTRKLENHATETEHREALLRHIFDANTDAMLILTPEYEIKFFNPAAATLLEADEASLVGETFPFEVSTTQISELEIPEANGASRLVELSAADLVWEGEGALLVMLRDITQRRAAELELKREKERLSVTLDSIVDAVIATDQSGAVERINQEASRLTGIAADDATGKPLSEVLRLRNPHSGERIEDPLKDLLRSDFAEVLAKEGLPLERVDGNEPLLVTAEMRCILDDGGKHHGCVTVLRDITKQKKTEEELFKNEKLNSISLLASGIAHDFNNMLTAILGNISVVRMGIDEEDKNAKKLLAAENAALQAKSLTQQLLTFAKGGAPTLEVTTIDQLVEESAQFILRGSNVKCEVEKKEPIWAVDADKGQISQVVNNLIINADQAMPEGGTITLRMANRRLRHGEVPTLKAGEYVCIEVVDEGTGISPENMKRIFDPYFTTKDEGNGLGLASSYSIISSHNGAMTVESEVGKGTRFSVYIPRTEKTEEPTPSPAEEAGKKEPEKIHQGGGRILVMDDMEAMMMVAGEILKALGYEVEFTTNGEEAIEAYKKAKESGNPFDAVVFDLTVPGGMGGEEASNILIEYDPDLIAIASSGYTTSNVMSDYKNSAFKAVVPKPYRIKEMSDALNRVLQK</sequence>
<dbReference type="Gene3D" id="3.30.565.10">
    <property type="entry name" value="Histidine kinase-like ATPase, C-terminal domain"/>
    <property type="match status" value="1"/>
</dbReference>
<dbReference type="Gene3D" id="1.10.287.130">
    <property type="match status" value="1"/>
</dbReference>
<dbReference type="InterPro" id="IPR005467">
    <property type="entry name" value="His_kinase_dom"/>
</dbReference>
<dbReference type="InterPro" id="IPR001789">
    <property type="entry name" value="Sig_transdc_resp-reg_receiver"/>
</dbReference>
<feature type="modified residue" description="4-aspartylphosphate" evidence="4">
    <location>
        <position position="61"/>
    </location>
</feature>
<dbReference type="EMBL" id="QHJQ01000007">
    <property type="protein sequence ID" value="PXA03740.1"/>
    <property type="molecule type" value="Genomic_DNA"/>
</dbReference>
<evidence type="ECO:0000259" key="8">
    <source>
        <dbReference type="PROSITE" id="PS50112"/>
    </source>
</evidence>
<evidence type="ECO:0000259" key="9">
    <source>
        <dbReference type="PROSITE" id="PS50113"/>
    </source>
</evidence>
<feature type="modified residue" description="4-aspartylphosphate" evidence="4">
    <location>
        <position position="694"/>
    </location>
</feature>
<dbReference type="SUPFAM" id="SSF55785">
    <property type="entry name" value="PYP-like sensor domain (PAS domain)"/>
    <property type="match status" value="2"/>
</dbReference>
<feature type="domain" description="PAS" evidence="8">
    <location>
        <begin position="252"/>
        <end position="325"/>
    </location>
</feature>
<feature type="domain" description="Histidine kinase" evidence="6">
    <location>
        <begin position="397"/>
        <end position="613"/>
    </location>
</feature>
<evidence type="ECO:0000256" key="2">
    <source>
        <dbReference type="ARBA" id="ARBA00012438"/>
    </source>
</evidence>
<name>A0A317ZEQ3_9BACT</name>
<dbReference type="CDD" id="cd00130">
    <property type="entry name" value="PAS"/>
    <property type="match status" value="1"/>
</dbReference>
<dbReference type="InterPro" id="IPR000700">
    <property type="entry name" value="PAS-assoc_C"/>
</dbReference>
<dbReference type="SMART" id="SM00448">
    <property type="entry name" value="REC"/>
    <property type="match status" value="2"/>
</dbReference>
<evidence type="ECO:0000259" key="6">
    <source>
        <dbReference type="PROSITE" id="PS50109"/>
    </source>
</evidence>
<dbReference type="PROSITE" id="PS50112">
    <property type="entry name" value="PAS"/>
    <property type="match status" value="1"/>
</dbReference>
<evidence type="ECO:0000256" key="1">
    <source>
        <dbReference type="ARBA" id="ARBA00000085"/>
    </source>
</evidence>
<dbReference type="PROSITE" id="PS50109">
    <property type="entry name" value="HIS_KIN"/>
    <property type="match status" value="1"/>
</dbReference>
<dbReference type="SMART" id="SM00387">
    <property type="entry name" value="HATPase_c"/>
    <property type="match status" value="1"/>
</dbReference>
<evidence type="ECO:0000256" key="4">
    <source>
        <dbReference type="PROSITE-ProRule" id="PRU00169"/>
    </source>
</evidence>
<accession>A0A317ZEQ3</accession>
<feature type="region of interest" description="Disordered" evidence="5">
    <location>
        <begin position="611"/>
        <end position="637"/>
    </location>
</feature>
<dbReference type="SMART" id="SM00091">
    <property type="entry name" value="PAS"/>
    <property type="match status" value="2"/>
</dbReference>
<dbReference type="PRINTS" id="PR00344">
    <property type="entry name" value="BCTRLSENSOR"/>
</dbReference>
<dbReference type="NCBIfam" id="TIGR00229">
    <property type="entry name" value="sensory_box"/>
    <property type="match status" value="1"/>
</dbReference>
<dbReference type="PANTHER" id="PTHR43065">
    <property type="entry name" value="SENSOR HISTIDINE KINASE"/>
    <property type="match status" value="1"/>
</dbReference>
<feature type="domain" description="PAC" evidence="9">
    <location>
        <begin position="201"/>
        <end position="251"/>
    </location>
</feature>
<dbReference type="PROSITE" id="PS50110">
    <property type="entry name" value="RESPONSE_REGULATORY"/>
    <property type="match status" value="2"/>
</dbReference>
<organism evidence="10 11">
    <name type="scientific">Coraliomargarita sinensis</name>
    <dbReference type="NCBI Taxonomy" id="2174842"/>
    <lineage>
        <taxon>Bacteria</taxon>
        <taxon>Pseudomonadati</taxon>
        <taxon>Verrucomicrobiota</taxon>
        <taxon>Opitutia</taxon>
        <taxon>Puniceicoccales</taxon>
        <taxon>Coraliomargaritaceae</taxon>
        <taxon>Coraliomargarita</taxon>
    </lineage>
</organism>
<reference evidence="10 11" key="1">
    <citation type="submission" date="2018-05" db="EMBL/GenBank/DDBJ databases">
        <title>Coraliomargarita sinensis sp. nov., isolated from a marine solar saltern.</title>
        <authorList>
            <person name="Zhou L.Y."/>
        </authorList>
    </citation>
    <scope>NUCLEOTIDE SEQUENCE [LARGE SCALE GENOMIC DNA]</scope>
    <source>
        <strain evidence="10 11">WN38</strain>
    </source>
</reference>
<dbReference type="InParanoid" id="A0A317ZEQ3"/>
<dbReference type="InterPro" id="IPR035965">
    <property type="entry name" value="PAS-like_dom_sf"/>
</dbReference>
<dbReference type="AlphaFoldDB" id="A0A317ZEQ3"/>
<proteinExistence type="predicted"/>
<dbReference type="InterPro" id="IPR036890">
    <property type="entry name" value="HATPase_C_sf"/>
</dbReference>
<dbReference type="Pfam" id="PF02518">
    <property type="entry name" value="HATPase_c"/>
    <property type="match status" value="1"/>
</dbReference>
<feature type="domain" description="Response regulatory" evidence="7">
    <location>
        <begin position="10"/>
        <end position="126"/>
    </location>
</feature>
<dbReference type="SMART" id="SM00388">
    <property type="entry name" value="HisKA"/>
    <property type="match status" value="1"/>
</dbReference>
<dbReference type="InterPro" id="IPR013656">
    <property type="entry name" value="PAS_4"/>
</dbReference>
<keyword evidence="3 4" id="KW-0597">Phosphoprotein</keyword>
<dbReference type="Pfam" id="PF00072">
    <property type="entry name" value="Response_reg"/>
    <property type="match status" value="2"/>
</dbReference>
<feature type="domain" description="PAC" evidence="9">
    <location>
        <begin position="331"/>
        <end position="384"/>
    </location>
</feature>
<gene>
    <name evidence="10" type="ORF">DDZ13_10620</name>
</gene>
<dbReference type="SUPFAM" id="SSF52172">
    <property type="entry name" value="CheY-like"/>
    <property type="match status" value="2"/>
</dbReference>
<dbReference type="PROSITE" id="PS50113">
    <property type="entry name" value="PAC"/>
    <property type="match status" value="2"/>
</dbReference>
<dbReference type="EC" id="2.7.13.3" evidence="2"/>
<dbReference type="SUPFAM" id="SSF47384">
    <property type="entry name" value="Homodimeric domain of signal transducing histidine kinase"/>
    <property type="match status" value="1"/>
</dbReference>
<comment type="caution">
    <text evidence="10">The sequence shown here is derived from an EMBL/GenBank/DDBJ whole genome shotgun (WGS) entry which is preliminary data.</text>
</comment>
<dbReference type="CDD" id="cd00156">
    <property type="entry name" value="REC"/>
    <property type="match status" value="1"/>
</dbReference>
<evidence type="ECO:0000256" key="3">
    <source>
        <dbReference type="ARBA" id="ARBA00022553"/>
    </source>
</evidence>
<feature type="domain" description="Response regulatory" evidence="7">
    <location>
        <begin position="640"/>
        <end position="760"/>
    </location>
</feature>
<evidence type="ECO:0000313" key="10">
    <source>
        <dbReference type="EMBL" id="PXA03740.1"/>
    </source>
</evidence>
<dbReference type="SUPFAM" id="SSF55874">
    <property type="entry name" value="ATPase domain of HSP90 chaperone/DNA topoisomerase II/histidine kinase"/>
    <property type="match status" value="1"/>
</dbReference>
<dbReference type="InterPro" id="IPR000014">
    <property type="entry name" value="PAS"/>
</dbReference>
<dbReference type="InterPro" id="IPR036097">
    <property type="entry name" value="HisK_dim/P_sf"/>
</dbReference>
<keyword evidence="11" id="KW-1185">Reference proteome</keyword>
<dbReference type="PANTHER" id="PTHR43065:SF42">
    <property type="entry name" value="TWO-COMPONENT SENSOR PPRA"/>
    <property type="match status" value="1"/>
</dbReference>
<dbReference type="Pfam" id="PF13188">
    <property type="entry name" value="PAS_8"/>
    <property type="match status" value="1"/>
</dbReference>
<dbReference type="InterPro" id="IPR003594">
    <property type="entry name" value="HATPase_dom"/>
</dbReference>
<dbReference type="OrthoDB" id="9784397at2"/>
<evidence type="ECO:0000259" key="7">
    <source>
        <dbReference type="PROSITE" id="PS50110"/>
    </source>
</evidence>
<dbReference type="InterPro" id="IPR004358">
    <property type="entry name" value="Sig_transdc_His_kin-like_C"/>
</dbReference>
<dbReference type="InterPro" id="IPR003661">
    <property type="entry name" value="HisK_dim/P_dom"/>
</dbReference>
<dbReference type="Proteomes" id="UP000247099">
    <property type="component" value="Unassembled WGS sequence"/>
</dbReference>
<dbReference type="CDD" id="cd00082">
    <property type="entry name" value="HisKA"/>
    <property type="match status" value="1"/>
</dbReference>